<protein>
    <submittedName>
        <fullName evidence="1">Uncharacterized protein</fullName>
    </submittedName>
</protein>
<reference evidence="1 2" key="1">
    <citation type="submission" date="2023-11" db="EMBL/GenBank/DDBJ databases">
        <title>Halocaridina rubra genome assembly.</title>
        <authorList>
            <person name="Smith C."/>
        </authorList>
    </citation>
    <scope>NUCLEOTIDE SEQUENCE [LARGE SCALE GENOMIC DNA]</scope>
    <source>
        <strain evidence="1">EP-1</strain>
        <tissue evidence="1">Whole</tissue>
    </source>
</reference>
<organism evidence="1 2">
    <name type="scientific">Halocaridina rubra</name>
    <name type="common">Hawaiian red shrimp</name>
    <dbReference type="NCBI Taxonomy" id="373956"/>
    <lineage>
        <taxon>Eukaryota</taxon>
        <taxon>Metazoa</taxon>
        <taxon>Ecdysozoa</taxon>
        <taxon>Arthropoda</taxon>
        <taxon>Crustacea</taxon>
        <taxon>Multicrustacea</taxon>
        <taxon>Malacostraca</taxon>
        <taxon>Eumalacostraca</taxon>
        <taxon>Eucarida</taxon>
        <taxon>Decapoda</taxon>
        <taxon>Pleocyemata</taxon>
        <taxon>Caridea</taxon>
        <taxon>Atyoidea</taxon>
        <taxon>Atyidae</taxon>
        <taxon>Halocaridina</taxon>
    </lineage>
</organism>
<comment type="caution">
    <text evidence="1">The sequence shown here is derived from an EMBL/GenBank/DDBJ whole genome shotgun (WGS) entry which is preliminary data.</text>
</comment>
<evidence type="ECO:0000313" key="1">
    <source>
        <dbReference type="EMBL" id="KAK7065295.1"/>
    </source>
</evidence>
<dbReference type="EMBL" id="JAXCGZ010020825">
    <property type="protein sequence ID" value="KAK7065295.1"/>
    <property type="molecule type" value="Genomic_DNA"/>
</dbReference>
<name>A0AAN8WFC7_HALRR</name>
<dbReference type="AlphaFoldDB" id="A0AAN8WFC7"/>
<evidence type="ECO:0000313" key="2">
    <source>
        <dbReference type="Proteomes" id="UP001381693"/>
    </source>
</evidence>
<dbReference type="Proteomes" id="UP001381693">
    <property type="component" value="Unassembled WGS sequence"/>
</dbReference>
<gene>
    <name evidence="1" type="ORF">SK128_022945</name>
</gene>
<accession>A0AAN8WFC7</accession>
<proteinExistence type="predicted"/>
<keyword evidence="2" id="KW-1185">Reference proteome</keyword>
<feature type="non-terminal residue" evidence="1">
    <location>
        <position position="1"/>
    </location>
</feature>
<sequence length="110" mass="12716">IPDVKWAIRSSQKMEPSTSKKPRPGTDFKLCIQCQEPDNRDLATEPSIEAYSKFLQFICKRGQYGDADYAQISGRLQGYTCAYQKDKKAKWHRKYYGTICHSGHLEHSRV</sequence>